<evidence type="ECO:0000256" key="3">
    <source>
        <dbReference type="ARBA" id="ARBA00022598"/>
    </source>
</evidence>
<evidence type="ECO:0000313" key="15">
    <source>
        <dbReference type="EnsemblPlants" id="KRH02027"/>
    </source>
</evidence>
<dbReference type="FunFam" id="3.40.50.620:FF:000056">
    <property type="entry name" value="Leucine--tRNA ligase"/>
    <property type="match status" value="1"/>
</dbReference>
<dbReference type="Pfam" id="PF00133">
    <property type="entry name" value="tRNA-synt_1"/>
    <property type="match status" value="3"/>
</dbReference>
<keyword evidence="5 10" id="KW-0067">ATP-binding</keyword>
<evidence type="ECO:0000259" key="12">
    <source>
        <dbReference type="Pfam" id="PF08264"/>
    </source>
</evidence>
<dbReference type="InterPro" id="IPR025709">
    <property type="entry name" value="Leu_tRNA-synth_edit"/>
</dbReference>
<keyword evidence="6 10" id="KW-0648">Protein biosynthesis</keyword>
<dbReference type="GO" id="GO:0005829">
    <property type="term" value="C:cytosol"/>
    <property type="evidence" value="ECO:0000318"/>
    <property type="project" value="GO_Central"/>
</dbReference>
<dbReference type="EMBL" id="CM000850">
    <property type="protein sequence ID" value="KRH02027.1"/>
    <property type="molecule type" value="Genomic_DNA"/>
</dbReference>
<dbReference type="CDD" id="cd07958">
    <property type="entry name" value="Anticodon_Ia_Leu_BEm"/>
    <property type="match status" value="1"/>
</dbReference>
<evidence type="ECO:0000256" key="5">
    <source>
        <dbReference type="ARBA" id="ARBA00022840"/>
    </source>
</evidence>
<evidence type="ECO:0000256" key="8">
    <source>
        <dbReference type="ARBA" id="ARBA00030520"/>
    </source>
</evidence>
<dbReference type="GO" id="GO:0048608">
    <property type="term" value="P:reproductive structure development"/>
    <property type="evidence" value="ECO:0007669"/>
    <property type="project" value="UniProtKB-ARBA"/>
</dbReference>
<dbReference type="PANTHER" id="PTHR43740:SF2">
    <property type="entry name" value="LEUCINE--TRNA LIGASE, MITOCHONDRIAL"/>
    <property type="match status" value="1"/>
</dbReference>
<dbReference type="InterPro" id="IPR009080">
    <property type="entry name" value="tRNAsynth_Ia_anticodon-bd"/>
</dbReference>
<sequence length="806" mass="91335">MLHTHLLFPSPHSHASPFLFPSRTNALRSRTFPATSIRGDSSSLRFRSHGCRIRNSAENDVVSETEHSKLPRFWEYNRTFRTPDDDIDTSKPKYYVLDMFPYPSGAGLHVGHPLGYTATDILARYKRMQGYNVLHPMRWDAFGLPAEQYAIETGTHPKLNTVRNINRFRTQTQWIFLQLFKRGLAYQAEVPVNWCPALGTVLAIEEVIDGVSEWGGHPVIRKPVRQWMLKIIAYADCLLEDLDDLDWPESVKEMQRNWIGRSEGAEMEFCILDSDVKERDKKIIVYTARPDTIFGATYLVMAPEHPLLSSLVSIAQSKHSVKSGKAFSGIIVNSSNTLAGLDINSLSSKEAALKVIEWAGKSGNGKRKVNYKLRDWLFARQRYWGEPIPVIFMDDNGETVPLCDTELPLTLPELNDFCPSGTGEPPLSKAVSWVKATDSLSGRPATRETNTMPQWAGSCWYYLRFMDPHNSKELVDKTKERYWSPVDVYVGGAEHAVLHLLYARFWHKVLYDIGVVSTKEPFQYVINQGIILGEVQYMACRDQDGNLISADSTGMLNDHKLEIIPVEKVMKSGDSFVLKEHPDIRLIARAHKMSTSSGNVVNPDDVVSEYGADSLRLYKMFMGPLRDSKKTWRLIVGSPLSDGTFKDRTVSVDEEPTIEQLRCHHKCIAKVTEEIEGTRFNTGISAMMEFLNWDKHPRSVIEAFALLLSPYAPHMAEELWSWLGHTKSLAYEPFPKANPAYLKDSTVVLPVQINGKTREEDAFVLASRDEKLSKYLHGQSVKKRIYVPGKILNIVLGRKNIKVGVQ</sequence>
<dbReference type="SUPFAM" id="SSF50677">
    <property type="entry name" value="ValRS/IleRS/LeuRS editing domain"/>
    <property type="match status" value="1"/>
</dbReference>
<feature type="domain" description="Methionyl/Valyl/Leucyl/Isoleucyl-tRNA synthetase anticodon-binding" evidence="12">
    <location>
        <begin position="664"/>
        <end position="760"/>
    </location>
</feature>
<evidence type="ECO:0000313" key="14">
    <source>
        <dbReference type="EMBL" id="KRH02027.1"/>
    </source>
</evidence>
<keyword evidence="3 10" id="KW-0436">Ligase</keyword>
<dbReference type="InterPro" id="IPR001412">
    <property type="entry name" value="aa-tRNA-synth_I_CS"/>
</dbReference>
<keyword evidence="16" id="KW-1185">Reference proteome</keyword>
<reference evidence="14" key="3">
    <citation type="submission" date="2018-07" db="EMBL/GenBank/DDBJ databases">
        <title>WGS assembly of Glycine max.</title>
        <authorList>
            <person name="Schmutz J."/>
            <person name="Cannon S."/>
            <person name="Schlueter J."/>
            <person name="Ma J."/>
            <person name="Mitros T."/>
            <person name="Nelson W."/>
            <person name="Hyten D."/>
            <person name="Song Q."/>
            <person name="Thelen J."/>
            <person name="Cheng J."/>
            <person name="Xu D."/>
            <person name="Hellsten U."/>
            <person name="May G."/>
            <person name="Yu Y."/>
            <person name="Sakurai T."/>
            <person name="Umezawa T."/>
            <person name="Bhattacharyya M."/>
            <person name="Sandhu D."/>
            <person name="Valliyodan B."/>
            <person name="Lindquist E."/>
            <person name="Peto M."/>
            <person name="Grant D."/>
            <person name="Shu S."/>
            <person name="Goodstein D."/>
            <person name="Barry K."/>
            <person name="Futrell-Griggs M."/>
            <person name="Abernathy B."/>
            <person name="Du J."/>
            <person name="Tian Z."/>
            <person name="Zhu L."/>
            <person name="Gill N."/>
            <person name="Joshi T."/>
            <person name="Libault M."/>
            <person name="Sethuraman A."/>
            <person name="Zhang X."/>
            <person name="Shinozaki K."/>
            <person name="Nguyen H."/>
            <person name="Wing R."/>
            <person name="Cregan P."/>
            <person name="Specht J."/>
            <person name="Grimwood J."/>
            <person name="Rokhsar D."/>
            <person name="Stacey G."/>
            <person name="Shoemaker R."/>
            <person name="Jackson S."/>
        </authorList>
    </citation>
    <scope>NUCLEOTIDE SEQUENCE</scope>
    <source>
        <tissue evidence="14">Callus</tissue>
    </source>
</reference>
<dbReference type="InterPro" id="IPR002302">
    <property type="entry name" value="Leu-tRNA-ligase"/>
</dbReference>
<dbReference type="SUPFAM" id="SSF52374">
    <property type="entry name" value="Nucleotidylyl transferase"/>
    <property type="match status" value="1"/>
</dbReference>
<evidence type="ECO:0000256" key="4">
    <source>
        <dbReference type="ARBA" id="ARBA00022741"/>
    </source>
</evidence>
<dbReference type="GO" id="GO:0005524">
    <property type="term" value="F:ATP binding"/>
    <property type="evidence" value="ECO:0007669"/>
    <property type="project" value="UniProtKB-KW"/>
</dbReference>
<evidence type="ECO:0000313" key="16">
    <source>
        <dbReference type="Proteomes" id="UP000008827"/>
    </source>
</evidence>
<dbReference type="EnsemblPlants" id="KRH02027">
    <property type="protein sequence ID" value="KRH02027"/>
    <property type="gene ID" value="GLYMA_17G010800"/>
</dbReference>
<reference evidence="15" key="2">
    <citation type="submission" date="2018-02" db="UniProtKB">
        <authorList>
            <consortium name="EnsemblPlants"/>
        </authorList>
    </citation>
    <scope>IDENTIFICATION</scope>
    <source>
        <strain evidence="15">Williams 82</strain>
    </source>
</reference>
<dbReference type="Pfam" id="PF13603">
    <property type="entry name" value="tRNA-synt_1_2"/>
    <property type="match status" value="1"/>
</dbReference>
<dbReference type="Pfam" id="PF08264">
    <property type="entry name" value="Anticodon_1"/>
    <property type="match status" value="1"/>
</dbReference>
<feature type="domain" description="Aminoacyl-tRNA synthetase class Ia" evidence="11">
    <location>
        <begin position="372"/>
        <end position="533"/>
    </location>
</feature>
<evidence type="ECO:0000259" key="11">
    <source>
        <dbReference type="Pfam" id="PF00133"/>
    </source>
</evidence>
<evidence type="ECO:0000256" key="1">
    <source>
        <dbReference type="ARBA" id="ARBA00005594"/>
    </source>
</evidence>
<dbReference type="GO" id="GO:0002161">
    <property type="term" value="F:aminoacyl-tRNA deacylase activity"/>
    <property type="evidence" value="ECO:0007669"/>
    <property type="project" value="InterPro"/>
</dbReference>
<dbReference type="GO" id="GO:0004823">
    <property type="term" value="F:leucine-tRNA ligase activity"/>
    <property type="evidence" value="ECO:0000318"/>
    <property type="project" value="GO_Central"/>
</dbReference>
<dbReference type="PRINTS" id="PR00985">
    <property type="entry name" value="TRNASYNTHLEU"/>
</dbReference>
<evidence type="ECO:0000256" key="7">
    <source>
        <dbReference type="ARBA" id="ARBA00023146"/>
    </source>
</evidence>
<feature type="domain" description="Aminoacyl-tRNA synthetase class Ia" evidence="11">
    <location>
        <begin position="72"/>
        <end position="149"/>
    </location>
</feature>
<dbReference type="Gene3D" id="3.40.50.620">
    <property type="entry name" value="HUPs"/>
    <property type="match status" value="3"/>
</dbReference>
<dbReference type="Gramene" id="KRH02027">
    <property type="protein sequence ID" value="KRH02027"/>
    <property type="gene ID" value="GLYMA_17G010800"/>
</dbReference>
<dbReference type="SMR" id="A0A0R0FH81"/>
<accession>A0A0R0FH81</accession>
<name>A0A0R0FH81_SOYBN</name>
<dbReference type="EC" id="6.1.1.4" evidence="2"/>
<dbReference type="SUPFAM" id="SSF47323">
    <property type="entry name" value="Anticodon-binding domain of a subclass of class I aminoacyl-tRNA synthetases"/>
    <property type="match status" value="1"/>
</dbReference>
<protein>
    <recommendedName>
        <fullName evidence="2">leucine--tRNA ligase</fullName>
        <ecNumber evidence="2">6.1.1.4</ecNumber>
    </recommendedName>
    <alternativeName>
        <fullName evidence="8">Leucyl-tRNA synthetase</fullName>
    </alternativeName>
</protein>
<dbReference type="AlphaFoldDB" id="A0A0R0FH81"/>
<keyword evidence="4 10" id="KW-0547">Nucleotide-binding</keyword>
<dbReference type="GO" id="GO:0006429">
    <property type="term" value="P:leucyl-tRNA aminoacylation"/>
    <property type="evidence" value="ECO:0000318"/>
    <property type="project" value="GO_Central"/>
</dbReference>
<feature type="domain" description="Aminoacyl-tRNA synthetase class Ia" evidence="11">
    <location>
        <begin position="590"/>
        <end position="620"/>
    </location>
</feature>
<reference evidence="14 15" key="1">
    <citation type="journal article" date="2010" name="Nature">
        <title>Genome sequence of the palaeopolyploid soybean.</title>
        <authorList>
            <person name="Schmutz J."/>
            <person name="Cannon S.B."/>
            <person name="Schlueter J."/>
            <person name="Ma J."/>
            <person name="Mitros T."/>
            <person name="Nelson W."/>
            <person name="Hyten D.L."/>
            <person name="Song Q."/>
            <person name="Thelen J.J."/>
            <person name="Cheng J."/>
            <person name="Xu D."/>
            <person name="Hellsten U."/>
            <person name="May G.D."/>
            <person name="Yu Y."/>
            <person name="Sakurai T."/>
            <person name="Umezawa T."/>
            <person name="Bhattacharyya M.K."/>
            <person name="Sandhu D."/>
            <person name="Valliyodan B."/>
            <person name="Lindquist E."/>
            <person name="Peto M."/>
            <person name="Grant D."/>
            <person name="Shu S."/>
            <person name="Goodstein D."/>
            <person name="Barry K."/>
            <person name="Futrell-Griggs M."/>
            <person name="Abernathy B."/>
            <person name="Du J."/>
            <person name="Tian Z."/>
            <person name="Zhu L."/>
            <person name="Gill N."/>
            <person name="Joshi T."/>
            <person name="Libault M."/>
            <person name="Sethuraman A."/>
            <person name="Zhang X.-C."/>
            <person name="Shinozaki K."/>
            <person name="Nguyen H.T."/>
            <person name="Wing R.A."/>
            <person name="Cregan P."/>
            <person name="Specht J."/>
            <person name="Grimwood J."/>
            <person name="Rokhsar D."/>
            <person name="Stacey G."/>
            <person name="Shoemaker R.C."/>
            <person name="Jackson S.A."/>
        </authorList>
    </citation>
    <scope>NUCLEOTIDE SEQUENCE [LARGE SCALE GENOMIC DNA]</scope>
    <source>
        <strain evidence="15">cv. Williams 82</strain>
        <tissue evidence="14">Callus</tissue>
    </source>
</reference>
<evidence type="ECO:0000259" key="13">
    <source>
        <dbReference type="Pfam" id="PF13603"/>
    </source>
</evidence>
<dbReference type="InterPro" id="IPR002300">
    <property type="entry name" value="aa-tRNA-synth_Ia"/>
</dbReference>
<keyword evidence="7 10" id="KW-0030">Aminoacyl-tRNA synthetase</keyword>
<feature type="domain" description="Leucyl-tRNA synthetase editing" evidence="13">
    <location>
        <begin position="256"/>
        <end position="322"/>
    </location>
</feature>
<proteinExistence type="inferred from homology"/>
<evidence type="ECO:0000256" key="6">
    <source>
        <dbReference type="ARBA" id="ARBA00022917"/>
    </source>
</evidence>
<evidence type="ECO:0000256" key="9">
    <source>
        <dbReference type="ARBA" id="ARBA00047469"/>
    </source>
</evidence>
<comment type="similarity">
    <text evidence="1 10">Belongs to the class-I aminoacyl-tRNA synthetase family.</text>
</comment>
<evidence type="ECO:0000256" key="10">
    <source>
        <dbReference type="RuleBase" id="RU363035"/>
    </source>
</evidence>
<dbReference type="STRING" id="3847.A0A0R0FH81"/>
<comment type="catalytic activity">
    <reaction evidence="9">
        <text>tRNA(Leu) + L-leucine + ATP = L-leucyl-tRNA(Leu) + AMP + diphosphate</text>
        <dbReference type="Rhea" id="RHEA:11688"/>
        <dbReference type="Rhea" id="RHEA-COMP:9613"/>
        <dbReference type="Rhea" id="RHEA-COMP:9622"/>
        <dbReference type="ChEBI" id="CHEBI:30616"/>
        <dbReference type="ChEBI" id="CHEBI:33019"/>
        <dbReference type="ChEBI" id="CHEBI:57427"/>
        <dbReference type="ChEBI" id="CHEBI:78442"/>
        <dbReference type="ChEBI" id="CHEBI:78494"/>
        <dbReference type="ChEBI" id="CHEBI:456215"/>
        <dbReference type="EC" id="6.1.1.4"/>
    </reaction>
</comment>
<gene>
    <name evidence="14" type="ORF">GLYMA_17G010800</name>
</gene>
<dbReference type="Proteomes" id="UP000008827">
    <property type="component" value="Chromosome 17"/>
</dbReference>
<evidence type="ECO:0000256" key="2">
    <source>
        <dbReference type="ARBA" id="ARBA00013164"/>
    </source>
</evidence>
<dbReference type="CDD" id="cd00812">
    <property type="entry name" value="LeuRS_core"/>
    <property type="match status" value="1"/>
</dbReference>
<dbReference type="GO" id="GO:0009791">
    <property type="term" value="P:post-embryonic development"/>
    <property type="evidence" value="ECO:0007669"/>
    <property type="project" value="UniProtKB-ARBA"/>
</dbReference>
<dbReference type="OMA" id="EMFALIM"/>
<dbReference type="PaxDb" id="3847-GLYMA17G01430.2"/>
<dbReference type="PROSITE" id="PS00178">
    <property type="entry name" value="AA_TRNA_LIGASE_I"/>
    <property type="match status" value="1"/>
</dbReference>
<dbReference type="InParanoid" id="A0A0R0FH81"/>
<dbReference type="InterPro" id="IPR013155">
    <property type="entry name" value="M/V/L/I-tRNA-synth_anticd-bd"/>
</dbReference>
<dbReference type="PANTHER" id="PTHR43740">
    <property type="entry name" value="LEUCYL-TRNA SYNTHETASE"/>
    <property type="match status" value="1"/>
</dbReference>
<dbReference type="Gene3D" id="1.10.730.10">
    <property type="entry name" value="Isoleucyl-tRNA Synthetase, Domain 1"/>
    <property type="match status" value="2"/>
</dbReference>
<dbReference type="InterPro" id="IPR014729">
    <property type="entry name" value="Rossmann-like_a/b/a_fold"/>
</dbReference>
<organism evidence="14">
    <name type="scientific">Glycine max</name>
    <name type="common">Soybean</name>
    <name type="synonym">Glycine hispida</name>
    <dbReference type="NCBI Taxonomy" id="3847"/>
    <lineage>
        <taxon>Eukaryota</taxon>
        <taxon>Viridiplantae</taxon>
        <taxon>Streptophyta</taxon>
        <taxon>Embryophyta</taxon>
        <taxon>Tracheophyta</taxon>
        <taxon>Spermatophyta</taxon>
        <taxon>Magnoliopsida</taxon>
        <taxon>eudicotyledons</taxon>
        <taxon>Gunneridae</taxon>
        <taxon>Pentapetalae</taxon>
        <taxon>rosids</taxon>
        <taxon>fabids</taxon>
        <taxon>Fabales</taxon>
        <taxon>Fabaceae</taxon>
        <taxon>Papilionoideae</taxon>
        <taxon>50 kb inversion clade</taxon>
        <taxon>NPAAA clade</taxon>
        <taxon>indigoferoid/millettioid clade</taxon>
        <taxon>Phaseoleae</taxon>
        <taxon>Glycine</taxon>
        <taxon>Glycine subgen. Soja</taxon>
    </lineage>
</organism>
<dbReference type="InterPro" id="IPR009008">
    <property type="entry name" value="Val/Leu/Ile-tRNA-synth_edit"/>
</dbReference>